<evidence type="ECO:0008006" key="4">
    <source>
        <dbReference type="Google" id="ProtNLM"/>
    </source>
</evidence>
<evidence type="ECO:0000313" key="2">
    <source>
        <dbReference type="EMBL" id="MBZ5710213.1"/>
    </source>
</evidence>
<feature type="region of interest" description="Disordered" evidence="1">
    <location>
        <begin position="1"/>
        <end position="47"/>
    </location>
</feature>
<dbReference type="EMBL" id="JAIRAU010000013">
    <property type="protein sequence ID" value="MBZ5710213.1"/>
    <property type="molecule type" value="Genomic_DNA"/>
</dbReference>
<proteinExistence type="predicted"/>
<evidence type="ECO:0000256" key="1">
    <source>
        <dbReference type="SAM" id="MobiDB-lite"/>
    </source>
</evidence>
<accession>A0ABS7TPQ9</accession>
<dbReference type="Proteomes" id="UP001139031">
    <property type="component" value="Unassembled WGS sequence"/>
</dbReference>
<gene>
    <name evidence="2" type="ORF">K7C98_13185</name>
</gene>
<keyword evidence="3" id="KW-1185">Reference proteome</keyword>
<feature type="compositionally biased region" description="Low complexity" evidence="1">
    <location>
        <begin position="7"/>
        <end position="39"/>
    </location>
</feature>
<protein>
    <recommendedName>
        <fullName evidence="4">Lipoprotein</fullName>
    </recommendedName>
</protein>
<reference evidence="2" key="1">
    <citation type="submission" date="2021-08" db="EMBL/GenBank/DDBJ databases">
        <authorList>
            <person name="Stevens D.C."/>
        </authorList>
    </citation>
    <scope>NUCLEOTIDE SEQUENCE</scope>
    <source>
        <strain evidence="2">DSM 53165</strain>
    </source>
</reference>
<name>A0ABS7TPQ9_9BACT</name>
<organism evidence="2 3">
    <name type="scientific">Nannocystis pusilla</name>
    <dbReference type="NCBI Taxonomy" id="889268"/>
    <lineage>
        <taxon>Bacteria</taxon>
        <taxon>Pseudomonadati</taxon>
        <taxon>Myxococcota</taxon>
        <taxon>Polyangia</taxon>
        <taxon>Nannocystales</taxon>
        <taxon>Nannocystaceae</taxon>
        <taxon>Nannocystis</taxon>
    </lineage>
</organism>
<evidence type="ECO:0000313" key="3">
    <source>
        <dbReference type="Proteomes" id="UP001139031"/>
    </source>
</evidence>
<sequence length="251" mass="26137">MLFVACGPGAADSDTASSSGDSPAPTTADDPTTTSDTTGPAPPPECESADPLVAAGFAVELPDWPADVSLPTFEFVVCDIDEVTAGAAGVTTKLTCDVAGAPRPVVVTIDAAPEGEVVWAAGQTVRLRHDDIDGDGFIKYLHMRPLDDEDDVLILALDWTDGDALEVWAAPLTIDIEFVCDPEMGAAQSLPTLLRFGLPGISDTLELVSGHRGVLGLGDGEQYVVDLAESSGNDLHPADRVHFLVRRTAAS</sequence>
<comment type="caution">
    <text evidence="2">The sequence shown here is derived from an EMBL/GenBank/DDBJ whole genome shotgun (WGS) entry which is preliminary data.</text>
</comment>